<reference evidence="10" key="3">
    <citation type="submission" date="2021-06" db="EMBL/GenBank/DDBJ databases">
        <title>Genomic Description and Analysis of Intracellular Bacteria, Candidatus Berkiella cookevillensis and Candidatus Berkiella aquae.</title>
        <authorList>
            <person name="Kidane D.T."/>
            <person name="Mehari Y.T."/>
            <person name="Rice F.C."/>
            <person name="Arivett B.A."/>
            <person name="Farone A.L."/>
            <person name="Berk S.G."/>
            <person name="Farone M.B."/>
        </authorList>
    </citation>
    <scope>NUCLEOTIDE SEQUENCE</scope>
    <source>
        <strain evidence="10">CC99</strain>
    </source>
</reference>
<evidence type="ECO:0000256" key="6">
    <source>
        <dbReference type="ARBA" id="ARBA00023136"/>
    </source>
</evidence>
<keyword evidence="4 7" id="KW-0812">Transmembrane</keyword>
<feature type="transmembrane region" description="Helical" evidence="7">
    <location>
        <begin position="113"/>
        <end position="136"/>
    </location>
</feature>
<evidence type="ECO:0000313" key="11">
    <source>
        <dbReference type="Proteomes" id="UP000051494"/>
    </source>
</evidence>
<evidence type="ECO:0000256" key="8">
    <source>
        <dbReference type="SAM" id="MobiDB-lite"/>
    </source>
</evidence>
<feature type="transmembrane region" description="Helical" evidence="7">
    <location>
        <begin position="285"/>
        <end position="301"/>
    </location>
</feature>
<dbReference type="EMBL" id="LKHV01000001">
    <property type="protein sequence ID" value="KRG19822.1"/>
    <property type="molecule type" value="Genomic_DNA"/>
</dbReference>
<dbReference type="PATRIC" id="fig|1590042.3.peg.42"/>
<dbReference type="GO" id="GO:0009306">
    <property type="term" value="P:protein secretion"/>
    <property type="evidence" value="ECO:0007669"/>
    <property type="project" value="InterPro"/>
</dbReference>
<evidence type="ECO:0000313" key="9">
    <source>
        <dbReference type="EMBL" id="KRG19822.1"/>
    </source>
</evidence>
<dbReference type="PANTHER" id="PTHR30161">
    <property type="entry name" value="FLAGELLAR EXPORT PROTEIN, MEMBRANE FLHA SUBUNIT-RELATED"/>
    <property type="match status" value="1"/>
</dbReference>
<feature type="compositionally biased region" description="Basic and acidic residues" evidence="8">
    <location>
        <begin position="341"/>
        <end position="354"/>
    </location>
</feature>
<comment type="caution">
    <text evidence="9">The sequence shown here is derived from an EMBL/GenBank/DDBJ whole genome shotgun (WGS) entry which is preliminary data.</text>
</comment>
<evidence type="ECO:0000256" key="2">
    <source>
        <dbReference type="ARBA" id="ARBA00008835"/>
    </source>
</evidence>
<dbReference type="EMBL" id="LKHV02000001">
    <property type="protein sequence ID" value="MCS5708596.1"/>
    <property type="molecule type" value="Genomic_DNA"/>
</dbReference>
<dbReference type="STRING" id="437022.CC99x_00043"/>
<dbReference type="Pfam" id="PF00771">
    <property type="entry name" value="FHIPEP"/>
    <property type="match status" value="1"/>
</dbReference>
<evidence type="ECO:0000256" key="7">
    <source>
        <dbReference type="RuleBase" id="RU364093"/>
    </source>
</evidence>
<keyword evidence="11" id="KW-1185">Reference proteome</keyword>
<comment type="subcellular location">
    <subcellularLocation>
        <location evidence="1 7">Cell membrane</location>
        <topology evidence="1 7">Multi-pass membrane protein</topology>
    </subcellularLocation>
</comment>
<keyword evidence="9" id="KW-0966">Cell projection</keyword>
<feature type="transmembrane region" description="Helical" evidence="7">
    <location>
        <begin position="237"/>
        <end position="264"/>
    </location>
</feature>
<protein>
    <recommendedName>
        <fullName evidence="7">Flagellar biosynthesis protein FlhA</fullName>
    </recommendedName>
</protein>
<dbReference type="InterPro" id="IPR006301">
    <property type="entry name" value="FlhA"/>
</dbReference>
<evidence type="ECO:0000256" key="3">
    <source>
        <dbReference type="ARBA" id="ARBA00022475"/>
    </source>
</evidence>
<evidence type="ECO:0000313" key="10">
    <source>
        <dbReference type="EMBL" id="MCS5708596.1"/>
    </source>
</evidence>
<proteinExistence type="inferred from homology"/>
<keyword evidence="9" id="KW-0282">Flagellum</keyword>
<dbReference type="NCBIfam" id="TIGR01398">
    <property type="entry name" value="FlhA"/>
    <property type="match status" value="1"/>
</dbReference>
<dbReference type="Gene3D" id="1.10.8.540">
    <property type="entry name" value="FHIPEP family, domain 3"/>
    <property type="match status" value="1"/>
</dbReference>
<sequence>MQTIVANNYFKFITGIGVGIPIFIILLLSMMILPLPPILLDIFFTFNITLSLIVLLACTYALRPLDFSIFPTVLLVATLLRLALNIASTRVVLLEGHTGTDAVGKVIEAFGHVVIGGNYAVGIVIFMIILIINFVVITKGGGRISEVSARFTLDSMPGKQMAIDADLNAGIINQEQAKARRDEVAREADFYGSMDGASKFVRGDAIAGVLILIINLLGGFAIGILQHDLSMSESARIYTLLTIGDGLVAQVPSILLSTAAAIMVTRVSASHDVGDLVKIQVFSHYKPLMISAVVMFMLGIIPGMPHFVFITVAGLLGGAAYYLYQKTLEKEVGQEEGITLSEKEDKKAEPKEVSWDDVQSVDPVSLEVGYKLISLVDEKTGGELMQKIKGVRRKLSQELGFLVPSVHIRDDLALQPSQYRISLMGVVMGEFQVHMDKALAISSGKIFGKVDGIDCKDPAFGLDAVWINPSLKEQAQTKGYTVVDTATVIATHLSQIVQDHAYELLGHDEAQKIIDRLAKQSPKLVEDLIPEKLNLSALVKILQNLLREHVPIRDSKTIVETLSSYASKSQDPAILTEQVRVKLGRMIVQQLIGPASQMPVITLDSKLEQILQQGIQSGKENPVIEPMLLNQVQKKLVEFSRKQIAMGNPVILLAANELRPVLSKLLRPSIKELSVLSFNEIPDDKQINVISTLGNS</sequence>
<keyword evidence="7" id="KW-1005">Bacterial flagellum biogenesis</keyword>
<evidence type="ECO:0000256" key="5">
    <source>
        <dbReference type="ARBA" id="ARBA00022989"/>
    </source>
</evidence>
<dbReference type="GO" id="GO:0044780">
    <property type="term" value="P:bacterial-type flagellum assembly"/>
    <property type="evidence" value="ECO:0007669"/>
    <property type="project" value="InterPro"/>
</dbReference>
<feature type="transmembrane region" description="Helical" evidence="7">
    <location>
        <begin position="38"/>
        <end position="62"/>
    </location>
</feature>
<dbReference type="GO" id="GO:0005886">
    <property type="term" value="C:plasma membrane"/>
    <property type="evidence" value="ECO:0007669"/>
    <property type="project" value="UniProtKB-SubCell"/>
</dbReference>
<dbReference type="OrthoDB" id="9759185at2"/>
<dbReference type="RefSeq" id="WP_057622434.1">
    <property type="nucleotide sequence ID" value="NZ_LKHV02000001.1"/>
</dbReference>
<evidence type="ECO:0000256" key="4">
    <source>
        <dbReference type="ARBA" id="ARBA00022692"/>
    </source>
</evidence>
<dbReference type="Gene3D" id="3.40.30.60">
    <property type="entry name" value="FHIPEP family, domain 1"/>
    <property type="match status" value="1"/>
</dbReference>
<dbReference type="PIRSF" id="PIRSF005419">
    <property type="entry name" value="FlhA"/>
    <property type="match status" value="1"/>
</dbReference>
<keyword evidence="7" id="KW-1006">Bacterial flagellum protein export</keyword>
<name>A0A0Q9YSI7_9GAMM</name>
<accession>A0A0Q9YSI7</accession>
<feature type="transmembrane region" description="Helical" evidence="7">
    <location>
        <begin position="205"/>
        <end position="225"/>
    </location>
</feature>
<dbReference type="InterPro" id="IPR025505">
    <property type="entry name" value="FHIPEP_CS"/>
</dbReference>
<gene>
    <name evidence="9" type="primary">flhA_1</name>
    <name evidence="7 10" type="synonym">flhA</name>
    <name evidence="9" type="ORF">CC99x_00043</name>
    <name evidence="10" type="ORF">CC99x_006695</name>
</gene>
<dbReference type="InterPro" id="IPR042193">
    <property type="entry name" value="FHIPEP_3"/>
</dbReference>
<feature type="region of interest" description="Disordered" evidence="8">
    <location>
        <begin position="335"/>
        <end position="354"/>
    </location>
</feature>
<keyword evidence="5 7" id="KW-1133">Transmembrane helix</keyword>
<dbReference type="PRINTS" id="PR00949">
    <property type="entry name" value="TYPE3IMAPROT"/>
</dbReference>
<feature type="transmembrane region" description="Helical" evidence="7">
    <location>
        <begin position="12"/>
        <end position="32"/>
    </location>
</feature>
<feature type="transmembrane region" description="Helical" evidence="7">
    <location>
        <begin position="69"/>
        <end position="93"/>
    </location>
</feature>
<dbReference type="Proteomes" id="UP000051494">
    <property type="component" value="Unassembled WGS sequence"/>
</dbReference>
<dbReference type="Gene3D" id="3.40.50.12790">
    <property type="entry name" value="FHIPEP family, domain 4"/>
    <property type="match status" value="1"/>
</dbReference>
<comment type="similarity">
    <text evidence="2 7">Belongs to the FHIPEP (flagella/HR/invasion proteins export pore) family.</text>
</comment>
<comment type="function">
    <text evidence="7">Required for formation of the rod structure of the flagellar apparatus. Together with FliI and FliH, may constitute the export apparatus of flagellin.</text>
</comment>
<keyword evidence="7" id="KW-0653">Protein transport</keyword>
<dbReference type="InterPro" id="IPR042196">
    <property type="entry name" value="FHIPEP_4"/>
</dbReference>
<keyword evidence="3 7" id="KW-1003">Cell membrane</keyword>
<keyword evidence="9" id="KW-0969">Cilium</keyword>
<reference evidence="9" key="1">
    <citation type="submission" date="2015-09" db="EMBL/GenBank/DDBJ databases">
        <title>Draft Genome Sequences of Two Novel Amoeba-resistant Intranuclear Bacteria, Candidatus Berkiella cookevillensis and Candidatus Berkiella aquae.</title>
        <authorList>
            <person name="Mehari Y.T."/>
            <person name="Arivett B.A."/>
            <person name="Farone A.L."/>
            <person name="Gunderson J.H."/>
            <person name="Farone M.B."/>
        </authorList>
    </citation>
    <scope>NUCLEOTIDE SEQUENCE [LARGE SCALE GENOMIC DNA]</scope>
    <source>
        <strain evidence="9">CC99</strain>
    </source>
</reference>
<keyword evidence="7" id="KW-0813">Transport</keyword>
<dbReference type="InterPro" id="IPR042194">
    <property type="entry name" value="FHIPEP_1"/>
</dbReference>
<dbReference type="InterPro" id="IPR001712">
    <property type="entry name" value="T3SS_FHIPEP"/>
</dbReference>
<organism evidence="9">
    <name type="scientific">Candidatus Berkiella cookevillensis</name>
    <dbReference type="NCBI Taxonomy" id="437022"/>
    <lineage>
        <taxon>Bacteria</taxon>
        <taxon>Pseudomonadati</taxon>
        <taxon>Pseudomonadota</taxon>
        <taxon>Gammaproteobacteria</taxon>
        <taxon>Candidatus Berkiellales</taxon>
        <taxon>Candidatus Berkiellaceae</taxon>
        <taxon>Candidatus Berkiella</taxon>
    </lineage>
</organism>
<dbReference type="AlphaFoldDB" id="A0A0Q9YSI7"/>
<evidence type="ECO:0000256" key="1">
    <source>
        <dbReference type="ARBA" id="ARBA00004651"/>
    </source>
</evidence>
<reference evidence="10" key="2">
    <citation type="journal article" date="2016" name="Genome Announc.">
        <title>Draft Genome Sequences of Two Novel Amoeba-Resistant Intranuclear Bacteria, 'Candidatus Berkiella cookevillensis' and 'Candidatus Berkiella aquae'.</title>
        <authorList>
            <person name="Mehari Y.T."/>
            <person name="Arivett B.A."/>
            <person name="Farone A.L."/>
            <person name="Gunderson J.H."/>
            <person name="Farone M.B."/>
        </authorList>
    </citation>
    <scope>NUCLEOTIDE SEQUENCE</scope>
    <source>
        <strain evidence="10">CC99</strain>
    </source>
</reference>
<dbReference type="PANTHER" id="PTHR30161:SF1">
    <property type="entry name" value="FLAGELLAR BIOSYNTHESIS PROTEIN FLHA-RELATED"/>
    <property type="match status" value="1"/>
</dbReference>
<dbReference type="PROSITE" id="PS00994">
    <property type="entry name" value="FHIPEP"/>
    <property type="match status" value="1"/>
</dbReference>
<keyword evidence="6 7" id="KW-0472">Membrane</keyword>